<dbReference type="EMBL" id="CP015507">
    <property type="protein sequence ID" value="AND43198.1"/>
    <property type="molecule type" value="Genomic_DNA"/>
</dbReference>
<dbReference type="KEGG" id="bon:A361_28980"/>
<evidence type="ECO:0008006" key="3">
    <source>
        <dbReference type="Google" id="ProtNLM"/>
    </source>
</evidence>
<name>A0A160MJX1_9BACI</name>
<organism evidence="1 2">
    <name type="scientific">Cytobacillus oceanisediminis 2691</name>
    <dbReference type="NCBI Taxonomy" id="1196031"/>
    <lineage>
        <taxon>Bacteria</taxon>
        <taxon>Bacillati</taxon>
        <taxon>Bacillota</taxon>
        <taxon>Bacilli</taxon>
        <taxon>Bacillales</taxon>
        <taxon>Bacillaceae</taxon>
        <taxon>Cytobacillus</taxon>
    </lineage>
</organism>
<accession>A0A160MJX1</accession>
<geneLocation type="plasmid" evidence="2">
    <name>pbo1</name>
</geneLocation>
<dbReference type="RefSeq" id="WP_019379923.1">
    <property type="nucleotide sequence ID" value="NZ_CP015507.1"/>
</dbReference>
<evidence type="ECO:0000313" key="1">
    <source>
        <dbReference type="EMBL" id="AND43198.1"/>
    </source>
</evidence>
<proteinExistence type="predicted"/>
<reference evidence="1 2" key="1">
    <citation type="submission" date="2016-04" db="EMBL/GenBank/DDBJ databases">
        <title>Complete genome sequence of Bacillus oceanisediminis strain 2691.</title>
        <authorList>
            <person name="Jeong H."/>
            <person name="Kim H.J."/>
            <person name="Lee D.-W."/>
        </authorList>
    </citation>
    <scope>NUCLEOTIDE SEQUENCE [LARGE SCALE GENOMIC DNA]</scope>
    <source>
        <strain evidence="1 2">2691</strain>
        <plasmid evidence="2">pbo1</plasmid>
    </source>
</reference>
<dbReference type="Proteomes" id="UP000077856">
    <property type="component" value="Plasmid pBO1"/>
</dbReference>
<dbReference type="eggNOG" id="ENOG5030QG1">
    <property type="taxonomic scope" value="Bacteria"/>
</dbReference>
<protein>
    <recommendedName>
        <fullName evidence="3">Bacterial Pleckstrin homology domain-containing protein</fullName>
    </recommendedName>
</protein>
<gene>
    <name evidence="1" type="ORF">A361_28980</name>
</gene>
<keyword evidence="1" id="KW-0614">Plasmid</keyword>
<evidence type="ECO:0000313" key="2">
    <source>
        <dbReference type="Proteomes" id="UP000077856"/>
    </source>
</evidence>
<dbReference type="AlphaFoldDB" id="A0A160MJX1"/>
<sequence length="117" mass="13452">MSQQVLFEKDEMIIKFTGLTMLAGLKKELRLPYKDIKGVETSGFKLHWLALRIGGTSLPNGYKAGRFVYKAERYFLHYSNPNNVVQLLLEGHDFDKVVIEVGKPKEIKNAILKRLEK</sequence>